<dbReference type="EMBL" id="LFZO01000084">
    <property type="protein sequence ID" value="KXT14387.1"/>
    <property type="molecule type" value="Genomic_DNA"/>
</dbReference>
<feature type="compositionally biased region" description="Basic and acidic residues" evidence="1">
    <location>
        <begin position="147"/>
        <end position="158"/>
    </location>
</feature>
<name>A0A139IHV2_9PEZI</name>
<proteinExistence type="predicted"/>
<feature type="compositionally biased region" description="Basic and acidic residues" evidence="1">
    <location>
        <begin position="948"/>
        <end position="961"/>
    </location>
</feature>
<evidence type="ECO:0000313" key="2">
    <source>
        <dbReference type="EMBL" id="KXT14387.1"/>
    </source>
</evidence>
<evidence type="ECO:0000313" key="3">
    <source>
        <dbReference type="Proteomes" id="UP000073492"/>
    </source>
</evidence>
<sequence length="1088" mass="123688">MDNMIARRRRSSATRRKESWQLWEWEKVRDAQEREAERNERSQKLVRLMNWCKTVTLLAPAQFSPRAGQQALSRKDFAFHTELDDREASSCLKTLAYRTLLQLLMPDIRSIVGNLISSARAQLEVLNPAVSDGDDVGNEQWQNEQENIPRSDASDDRLANTPTTQLGPSEPGGWEAGTTTQNDSAGRNDEITIIPLQTLDVRVAQFIREFAVRLEDLRARVDVTFLSVRIEHQVGSWRNEEVTSLLHRLNGHKRDLEKLDGELRAASLAEGNEHEGLQMIMAGSHETLRVLCDQMMDIKRHLPSDANGFISSDPRIIVAIDRFYNRMYGRSEDWEVFNVWSLDMFQRESAKIVYELDQVDPDASGGSCSTELAKLLTILSKLDHLKETGSKLAKANLNSIPAMQTVVDILGSVEACFRTAAAMTGVRYEDVLRAMFRDIDQKVELESWPHLSYSDRLAQPTEHYDGYIRAFLWDLIQRHGVRSVEYLAEREKLLVCASFSRQQLRVMLGFMHRRGFLNDRQEGIYQLGVVTRNEAINNGGFVATAEVLDPAIRPRPPDNPMRTTIWLYDTNVEGRAQIAVAKRNEGTGKLRRTQNMVIATWQGFARQLRDQGRSKGRHKVKTWGSKVPSSQDNAEAAETDDEEEEEYFEITEVAKDKHQKNDDVRRRAPRSEVAEDVPDDVDTIIKGKNGKPIEPRKDERPPSDIKTWRIEGDERLIRELEECTASGYLMGRTIPDGHDDHLLCGLEATLEALKFCLIEETRKLLTFAELLDTMFTNYNEKGTLLMGTTRQPKAAYAECVRAFIETLGLDCEPEYFYAMNNLSSLRLQCVLDFILMGDDQGPSGMYNTEIDVIPQIAIITPIEDQAESAMLVETYRLQSSYFQPSVPTMNIWLYMDLSTHEQHQDDAPVYHYRELKWQHSIMDIDETKPQVQRRKRNQKIGYGNGGAEEAKVEDTDQHLQDDPEPDSSSSNRASRRDESARHGSNPSAKARISLQGRAKPPQQRKLTGKGRARTVGSAQAPGRDEHTRTGDARSDAQKGNREARAGERVRRNREKRGKGSNPITREMPNIMSASEARAAFDKLEKKAV</sequence>
<dbReference type="Proteomes" id="UP000073492">
    <property type="component" value="Unassembled WGS sequence"/>
</dbReference>
<feature type="compositionally biased region" description="Basic and acidic residues" evidence="1">
    <location>
        <begin position="1022"/>
        <end position="1049"/>
    </location>
</feature>
<dbReference type="AlphaFoldDB" id="A0A139IHV2"/>
<feature type="compositionally biased region" description="Basic and acidic residues" evidence="1">
    <location>
        <begin position="652"/>
        <end position="673"/>
    </location>
</feature>
<feature type="compositionally biased region" description="Acidic residues" evidence="1">
    <location>
        <begin position="635"/>
        <end position="649"/>
    </location>
</feature>
<dbReference type="STRING" id="113226.A0A139IHV2"/>
<accession>A0A139IHV2</accession>
<keyword evidence="3" id="KW-1185">Reference proteome</keyword>
<feature type="region of interest" description="Disordered" evidence="1">
    <location>
        <begin position="609"/>
        <end position="704"/>
    </location>
</feature>
<protein>
    <submittedName>
        <fullName evidence="2">Uncharacterized protein</fullName>
    </submittedName>
</protein>
<feature type="region of interest" description="Disordered" evidence="1">
    <location>
        <begin position="928"/>
        <end position="1073"/>
    </location>
</feature>
<evidence type="ECO:0000256" key="1">
    <source>
        <dbReference type="SAM" id="MobiDB-lite"/>
    </source>
</evidence>
<comment type="caution">
    <text evidence="2">The sequence shown here is derived from an EMBL/GenBank/DDBJ whole genome shotgun (WGS) entry which is preliminary data.</text>
</comment>
<reference evidence="2 3" key="1">
    <citation type="submission" date="2015-07" db="EMBL/GenBank/DDBJ databases">
        <title>Comparative genomics of the Sigatoka disease complex on banana suggests a link between parallel evolutionary changes in Pseudocercospora fijiensis and Pseudocercospora eumusae and increased virulence on the banana host.</title>
        <authorList>
            <person name="Chang T.-C."/>
            <person name="Salvucci A."/>
            <person name="Crous P.W."/>
            <person name="Stergiopoulos I."/>
        </authorList>
    </citation>
    <scope>NUCLEOTIDE SEQUENCE [LARGE SCALE GENOMIC DNA]</scope>
    <source>
        <strain evidence="2 3">CBS 116634</strain>
    </source>
</reference>
<organism evidence="2 3">
    <name type="scientific">Pseudocercospora musae</name>
    <dbReference type="NCBI Taxonomy" id="113226"/>
    <lineage>
        <taxon>Eukaryota</taxon>
        <taxon>Fungi</taxon>
        <taxon>Dikarya</taxon>
        <taxon>Ascomycota</taxon>
        <taxon>Pezizomycotina</taxon>
        <taxon>Dothideomycetes</taxon>
        <taxon>Dothideomycetidae</taxon>
        <taxon>Mycosphaerellales</taxon>
        <taxon>Mycosphaerellaceae</taxon>
        <taxon>Pseudocercospora</taxon>
    </lineage>
</organism>
<gene>
    <name evidence="2" type="ORF">AC579_2757</name>
</gene>
<feature type="region of interest" description="Disordered" evidence="1">
    <location>
        <begin position="131"/>
        <end position="187"/>
    </location>
</feature>
<dbReference type="OrthoDB" id="3648001at2759"/>
<feature type="compositionally biased region" description="Basic and acidic residues" evidence="1">
    <location>
        <begin position="691"/>
        <end position="704"/>
    </location>
</feature>